<feature type="domain" description="Glycosyltransferase 2-like" evidence="1">
    <location>
        <begin position="5"/>
        <end position="113"/>
    </location>
</feature>
<dbReference type="RefSeq" id="WP_230509514.1">
    <property type="nucleotide sequence ID" value="NZ_JAJITD010000005.1"/>
</dbReference>
<protein>
    <submittedName>
        <fullName evidence="2">Glycosyltransferase family 2 protein</fullName>
    </submittedName>
</protein>
<dbReference type="InterPro" id="IPR029044">
    <property type="entry name" value="Nucleotide-diphossugar_trans"/>
</dbReference>
<dbReference type="Gene3D" id="3.90.550.10">
    <property type="entry name" value="Spore Coat Polysaccharide Biosynthesis Protein SpsA, Chain A"/>
    <property type="match status" value="1"/>
</dbReference>
<accession>A0ABS8JTZ6</accession>
<gene>
    <name evidence="2" type="ORF">LJ656_11305</name>
</gene>
<name>A0ABS8JTZ6_9BURK</name>
<evidence type="ECO:0000259" key="1">
    <source>
        <dbReference type="Pfam" id="PF00535"/>
    </source>
</evidence>
<dbReference type="SUPFAM" id="SSF53448">
    <property type="entry name" value="Nucleotide-diphospho-sugar transferases"/>
    <property type="match status" value="1"/>
</dbReference>
<dbReference type="InterPro" id="IPR050834">
    <property type="entry name" value="Glycosyltransf_2"/>
</dbReference>
<organism evidence="2 3">
    <name type="scientific">Paraburkholderia sejongensis</name>
    <dbReference type="NCBI Taxonomy" id="2886946"/>
    <lineage>
        <taxon>Bacteria</taxon>
        <taxon>Pseudomonadati</taxon>
        <taxon>Pseudomonadota</taxon>
        <taxon>Betaproteobacteria</taxon>
        <taxon>Burkholderiales</taxon>
        <taxon>Burkholderiaceae</taxon>
        <taxon>Paraburkholderia</taxon>
    </lineage>
</organism>
<reference evidence="2 3" key="1">
    <citation type="submission" date="2021-11" db="EMBL/GenBank/DDBJ databases">
        <authorList>
            <person name="Oh E.-T."/>
            <person name="Kim S.-B."/>
        </authorList>
    </citation>
    <scope>NUCLEOTIDE SEQUENCE [LARGE SCALE GENOMIC DNA]</scope>
    <source>
        <strain evidence="2 3">MMS20-SJTR3</strain>
    </source>
</reference>
<evidence type="ECO:0000313" key="3">
    <source>
        <dbReference type="Proteomes" id="UP001431019"/>
    </source>
</evidence>
<dbReference type="PANTHER" id="PTHR43685">
    <property type="entry name" value="GLYCOSYLTRANSFERASE"/>
    <property type="match status" value="1"/>
</dbReference>
<comment type="caution">
    <text evidence="2">The sequence shown here is derived from an EMBL/GenBank/DDBJ whole genome shotgun (WGS) entry which is preliminary data.</text>
</comment>
<evidence type="ECO:0000313" key="2">
    <source>
        <dbReference type="EMBL" id="MCC8393178.1"/>
    </source>
</evidence>
<dbReference type="Pfam" id="PF00535">
    <property type="entry name" value="Glycos_transf_2"/>
    <property type="match status" value="1"/>
</dbReference>
<dbReference type="Proteomes" id="UP001431019">
    <property type="component" value="Unassembled WGS sequence"/>
</dbReference>
<sequence>MKEMTIVICNYNHERFLAEAVNSALAQDYANTRVIVIDDGSTDGSRAIMEGYGSRITSIFKGNGGQVSAYNLGLHLVRSEYVLFLDADDVLYPGAVTEVMQRFNTANPAKVQFRLDIIDHTSRCTGVYVPNSGIDGDCGKLLLDGWLYPSPPASGNAYSVTALRKVFPVPETAENRYGADFYAIYGAALVGPVSNIPMSLGGYRVSQSSARGVSFANSDQPEKAPRAVTSRWAILREVASHRLGMQLPSNFYDFAHERAIFCASVYQAPLTTRWRWMFSDSHAYFHAILANPFWSLRKKVGTLMLSSLCLVPYSPIADYAVRYICNPLARHGARQV</sequence>
<dbReference type="InterPro" id="IPR001173">
    <property type="entry name" value="Glyco_trans_2-like"/>
</dbReference>
<proteinExistence type="predicted"/>
<keyword evidence="3" id="KW-1185">Reference proteome</keyword>
<dbReference type="CDD" id="cd00761">
    <property type="entry name" value="Glyco_tranf_GTA_type"/>
    <property type="match status" value="1"/>
</dbReference>
<dbReference type="EMBL" id="JAJITD010000005">
    <property type="protein sequence ID" value="MCC8393178.1"/>
    <property type="molecule type" value="Genomic_DNA"/>
</dbReference>
<dbReference type="PANTHER" id="PTHR43685:SF11">
    <property type="entry name" value="GLYCOSYLTRANSFERASE TAGX-RELATED"/>
    <property type="match status" value="1"/>
</dbReference>